<dbReference type="Pfam" id="PF01841">
    <property type="entry name" value="Transglut_core"/>
    <property type="match status" value="1"/>
</dbReference>
<proteinExistence type="predicted"/>
<feature type="chain" id="PRO_5045209311" description="Transglutaminase-like domain-containing protein" evidence="1">
    <location>
        <begin position="17"/>
        <end position="747"/>
    </location>
</feature>
<evidence type="ECO:0000259" key="2">
    <source>
        <dbReference type="Pfam" id="PF01841"/>
    </source>
</evidence>
<dbReference type="Proteomes" id="UP001320876">
    <property type="component" value="Unassembled WGS sequence"/>
</dbReference>
<evidence type="ECO:0000313" key="3">
    <source>
        <dbReference type="EMBL" id="MCW1923714.1"/>
    </source>
</evidence>
<feature type="signal peptide" evidence="1">
    <location>
        <begin position="1"/>
        <end position="16"/>
    </location>
</feature>
<comment type="caution">
    <text evidence="3">The sequence shown here is derived from an EMBL/GenBank/DDBJ whole genome shotgun (WGS) entry which is preliminary data.</text>
</comment>
<gene>
    <name evidence="3" type="ORF">OKA05_14200</name>
</gene>
<dbReference type="RefSeq" id="WP_264487823.1">
    <property type="nucleotide sequence ID" value="NZ_JAPDDT010000005.1"/>
</dbReference>
<protein>
    <recommendedName>
        <fullName evidence="2">Transglutaminase-like domain-containing protein</fullName>
    </recommendedName>
</protein>
<keyword evidence="1" id="KW-0732">Signal</keyword>
<dbReference type="PANTHER" id="PTHR35532">
    <property type="entry name" value="SIMILAR TO POLYHYDROXYALKANOATE DEPOLYMERASE"/>
    <property type="match status" value="1"/>
</dbReference>
<dbReference type="InterPro" id="IPR038765">
    <property type="entry name" value="Papain-like_cys_pep_sf"/>
</dbReference>
<dbReference type="Gene3D" id="3.10.620.30">
    <property type="match status" value="1"/>
</dbReference>
<dbReference type="PANTHER" id="PTHR35532:SF5">
    <property type="entry name" value="CARBOHYDRATE-BINDING DOMAIN-CONTAINING PROTEIN"/>
    <property type="match status" value="1"/>
</dbReference>
<dbReference type="Gene3D" id="3.40.50.1820">
    <property type="entry name" value="alpha/beta hydrolase"/>
    <property type="match status" value="1"/>
</dbReference>
<evidence type="ECO:0000313" key="4">
    <source>
        <dbReference type="Proteomes" id="UP001320876"/>
    </source>
</evidence>
<accession>A0ABT3GJM4</accession>
<organism evidence="3 4">
    <name type="scientific">Luteolibacter arcticus</name>
    <dbReference type="NCBI Taxonomy" id="1581411"/>
    <lineage>
        <taxon>Bacteria</taxon>
        <taxon>Pseudomonadati</taxon>
        <taxon>Verrucomicrobiota</taxon>
        <taxon>Verrucomicrobiia</taxon>
        <taxon>Verrucomicrobiales</taxon>
        <taxon>Verrucomicrobiaceae</taxon>
        <taxon>Luteolibacter</taxon>
    </lineage>
</organism>
<evidence type="ECO:0000256" key="1">
    <source>
        <dbReference type="SAM" id="SignalP"/>
    </source>
</evidence>
<feature type="domain" description="Transglutaminase-like" evidence="2">
    <location>
        <begin position="108"/>
        <end position="202"/>
    </location>
</feature>
<dbReference type="EMBL" id="JAPDDT010000005">
    <property type="protein sequence ID" value="MCW1923714.1"/>
    <property type="molecule type" value="Genomic_DNA"/>
</dbReference>
<sequence length="747" mass="82212">MRFLLPLLGLAAAALGAPTDDFIAAAKAKHGEAGERAAKFLTEHMPRKDHETLSAEFLTTNLDLAFQARNEFPWAKQIPEDIFLNDVLPYAVFDETREAWRQDFLEKARPLVKDAKTATDAVQALNREFFKIINVHYNTGRKAPNQSPSESIAINKATCTGLSIILVDACRAVGIPARAAGTPLWANDRGNHTWVEVWAGGWHFTGADEYDKDGLDRGWFVNDAAQAKADEPKYAIYATSWKKDGPAFPMVWAEGSKDVAAVNVTSRYAKAPVPSPAPLAKLGVRLFQKKGGERLAVPLLVLDENGKKLGEAVTKAGTTDLNDMPRFELKPGAKGWLRFTKDGELRELAYGPLDKGDPTMDAAWDDLAPVPCAVSTVEYWISSPRKAEDLPGDLSKADAARVTRMLAADRTTALAGERKDELEKKSITVGDKSLRWLEKTFGEAPADGRSLWISMHGGGNAPPRVNDQQWQNQIKLYEPEEGIYVAPRAPTDTWNLWHEGHIDPMFQRLIEDHVALRGVNPNKVYLMGYSAGGDGVWQLAPRMADRFAAAAMMAGHPNEASLLGLRNLPFAIFMGGADAAYDRNKIAATKTADLDQLAKDDPGGYIHMSRIYEGLPHWMNRKDAEAVPWMATFTRNPWPKKIVWLQDDITHDRFYWLKIPDLAAAKPGQKITATVDGQTIRLDGDVPAKTELRLSDELLDLDQPVTMTVNGKQVHEGKVPRTAAAIRTTLAERLDPAAAAGAVLVLP</sequence>
<keyword evidence="4" id="KW-1185">Reference proteome</keyword>
<dbReference type="SUPFAM" id="SSF54001">
    <property type="entry name" value="Cysteine proteinases"/>
    <property type="match status" value="1"/>
</dbReference>
<dbReference type="InterPro" id="IPR029058">
    <property type="entry name" value="AB_hydrolase_fold"/>
</dbReference>
<name>A0ABT3GJM4_9BACT</name>
<reference evidence="3 4" key="1">
    <citation type="submission" date="2022-10" db="EMBL/GenBank/DDBJ databases">
        <title>Luteolibacter arcticus strain CCTCC AB 2014275, whole genome shotgun sequencing project.</title>
        <authorList>
            <person name="Zhao G."/>
            <person name="Shen L."/>
        </authorList>
    </citation>
    <scope>NUCLEOTIDE SEQUENCE [LARGE SCALE GENOMIC DNA]</scope>
    <source>
        <strain evidence="3 4">CCTCC AB 2014275</strain>
    </source>
</reference>
<dbReference type="InterPro" id="IPR002931">
    <property type="entry name" value="Transglutaminase-like"/>
</dbReference>
<dbReference type="SUPFAM" id="SSF53474">
    <property type="entry name" value="alpha/beta-Hydrolases"/>
    <property type="match status" value="1"/>
</dbReference>